<dbReference type="Proteomes" id="UP000252800">
    <property type="component" value="Unassembled WGS sequence"/>
</dbReference>
<name>A0A366SIC8_9ENTE</name>
<accession>A0A366SIC8</accession>
<evidence type="ECO:0000313" key="2">
    <source>
        <dbReference type="Proteomes" id="UP000252800"/>
    </source>
</evidence>
<dbReference type="AlphaFoldDB" id="A0A366SIC8"/>
<evidence type="ECO:0000313" key="1">
    <source>
        <dbReference type="EMBL" id="RBR30139.1"/>
    </source>
</evidence>
<dbReference type="EMBL" id="LEOY01000006">
    <property type="protein sequence ID" value="RBR30139.1"/>
    <property type="molecule type" value="Genomic_DNA"/>
</dbReference>
<organism evidence="1 2">
    <name type="scientific">Enterococcus cecorum</name>
    <dbReference type="NCBI Taxonomy" id="44008"/>
    <lineage>
        <taxon>Bacteria</taxon>
        <taxon>Bacillati</taxon>
        <taxon>Bacillota</taxon>
        <taxon>Bacilli</taxon>
        <taxon>Lactobacillales</taxon>
        <taxon>Enterococcaceae</taxon>
        <taxon>Enterococcus</taxon>
    </lineage>
</organism>
<gene>
    <name evidence="1" type="ORF">EB18_01142</name>
</gene>
<comment type="caution">
    <text evidence="1">The sequence shown here is derived from an EMBL/GenBank/DDBJ whole genome shotgun (WGS) entry which is preliminary data.</text>
</comment>
<proteinExistence type="predicted"/>
<sequence length="41" mass="4471">MGMETLSICCCGNSGESSCEVEKNNFVLYAKNKALLLKTLQ</sequence>
<reference evidence="1 2" key="1">
    <citation type="submission" date="2015-06" db="EMBL/GenBank/DDBJ databases">
        <title>The Genome Sequence of Enterococcus cecorum 170AEA1.</title>
        <authorList>
            <consortium name="The Broad Institute Genomics Platform"/>
            <consortium name="The Broad Institute Genome Sequencing Center for Infectious Disease"/>
            <person name="Earl A.M."/>
            <person name="Van Tyne D."/>
            <person name="Lebreton F."/>
            <person name="Saavedra J.T."/>
            <person name="Gilmore M.S."/>
            <person name="Manson McGuire A."/>
            <person name="Clock S."/>
            <person name="Crupain M."/>
            <person name="Rangan U."/>
            <person name="Young S."/>
            <person name="Abouelleil A."/>
            <person name="Cao P."/>
            <person name="Chapman S.B."/>
            <person name="Griggs A."/>
            <person name="Priest M."/>
            <person name="Shea T."/>
            <person name="Wortman J."/>
            <person name="Nusbaum C."/>
            <person name="Birren B."/>
        </authorList>
    </citation>
    <scope>NUCLEOTIDE SEQUENCE [LARGE SCALE GENOMIC DNA]</scope>
    <source>
        <strain evidence="1 2">170AEA1</strain>
    </source>
</reference>
<protein>
    <submittedName>
        <fullName evidence="1">Uncharacterized protein</fullName>
    </submittedName>
</protein>